<evidence type="ECO:0000313" key="1">
    <source>
        <dbReference type="EMBL" id="TGK36448.1"/>
    </source>
</evidence>
<dbReference type="OrthoDB" id="328618at2"/>
<keyword evidence="2" id="KW-1185">Reference proteome</keyword>
<dbReference type="Pfam" id="PF14539">
    <property type="entry name" value="DUF4442"/>
    <property type="match status" value="1"/>
</dbReference>
<organism evidence="1 2">
    <name type="scientific">Leptospira gomenensis</name>
    <dbReference type="NCBI Taxonomy" id="2484974"/>
    <lineage>
        <taxon>Bacteria</taxon>
        <taxon>Pseudomonadati</taxon>
        <taxon>Spirochaetota</taxon>
        <taxon>Spirochaetia</taxon>
        <taxon>Leptospirales</taxon>
        <taxon>Leptospiraceae</taxon>
        <taxon>Leptospira</taxon>
    </lineage>
</organism>
<dbReference type="InterPro" id="IPR027961">
    <property type="entry name" value="DUF4442"/>
</dbReference>
<dbReference type="SUPFAM" id="SSF54637">
    <property type="entry name" value="Thioesterase/thiol ester dehydrase-isomerase"/>
    <property type="match status" value="1"/>
</dbReference>
<gene>
    <name evidence="1" type="ORF">EHQ17_04040</name>
</gene>
<dbReference type="EMBL" id="RQFA01000020">
    <property type="protein sequence ID" value="TGK36448.1"/>
    <property type="molecule type" value="Genomic_DNA"/>
</dbReference>
<accession>A0A5F1Z1T6</accession>
<dbReference type="AlphaFoldDB" id="A0A5F1Z1T6"/>
<evidence type="ECO:0000313" key="2">
    <source>
        <dbReference type="Proteomes" id="UP000298277"/>
    </source>
</evidence>
<dbReference type="RefSeq" id="WP_135590899.1">
    <property type="nucleotide sequence ID" value="NZ_RQEZ01000044.1"/>
</dbReference>
<dbReference type="Gene3D" id="3.10.129.10">
    <property type="entry name" value="Hotdog Thioesterase"/>
    <property type="match status" value="1"/>
</dbReference>
<sequence>MNLRDFTSAFLFQMEMLLKLPVYWRCGGRVSFLSGDYKTMKVKLPLIRKTKGLMGTHFGGSLYAFVDPIPLFLLKRNLDDSYILWDIEGSIRYLKATTEDVFAEIRIREEDLERIQTECDRKKKTNFNIEIDVLEKDGTPVAKVYKTIYVRKKPSREKMVARTRAPEKTFEY</sequence>
<reference evidence="1" key="1">
    <citation type="journal article" date="2019" name="PLoS Negl. Trop. Dis.">
        <title>Revisiting the worldwide diversity of Leptospira species in the environment.</title>
        <authorList>
            <person name="Vincent A.T."/>
            <person name="Schiettekatte O."/>
            <person name="Bourhy P."/>
            <person name="Veyrier F.J."/>
            <person name="Picardeau M."/>
        </authorList>
    </citation>
    <scope>NUCLEOTIDE SEQUENCE [LARGE SCALE GENOMIC DNA]</scope>
    <source>
        <strain evidence="1">201800299</strain>
    </source>
</reference>
<dbReference type="Proteomes" id="UP000298277">
    <property type="component" value="Unassembled WGS sequence"/>
</dbReference>
<proteinExistence type="predicted"/>
<dbReference type="InterPro" id="IPR029069">
    <property type="entry name" value="HotDog_dom_sf"/>
</dbReference>
<name>A0A5F1Z1T6_9LEPT</name>
<comment type="caution">
    <text evidence="1">The sequence shown here is derived from an EMBL/GenBank/DDBJ whole genome shotgun (WGS) entry which is preliminary data.</text>
</comment>
<protein>
    <submittedName>
        <fullName evidence="1">DUF4442 domain-containing protein</fullName>
    </submittedName>
</protein>